<evidence type="ECO:0000256" key="1">
    <source>
        <dbReference type="SAM" id="MobiDB-lite"/>
    </source>
</evidence>
<dbReference type="OrthoDB" id="1204at2759"/>
<accession>A0A0B1P4F1</accession>
<dbReference type="GO" id="GO:0000011">
    <property type="term" value="P:vacuole inheritance"/>
    <property type="evidence" value="ECO:0007669"/>
    <property type="project" value="TreeGrafter"/>
</dbReference>
<dbReference type="AlphaFoldDB" id="A0A0B1P4F1"/>
<feature type="transmembrane region" description="Helical" evidence="2">
    <location>
        <begin position="643"/>
        <end position="663"/>
    </location>
</feature>
<feature type="compositionally biased region" description="Polar residues" evidence="1">
    <location>
        <begin position="455"/>
        <end position="469"/>
    </location>
</feature>
<keyword evidence="4" id="KW-1185">Reference proteome</keyword>
<feature type="region of interest" description="Disordered" evidence="1">
    <location>
        <begin position="168"/>
        <end position="351"/>
    </location>
</feature>
<dbReference type="GO" id="GO:1903778">
    <property type="term" value="P:protein localization to vacuolar membrane"/>
    <property type="evidence" value="ECO:0007669"/>
    <property type="project" value="TreeGrafter"/>
</dbReference>
<feature type="compositionally biased region" description="Polar residues" evidence="1">
    <location>
        <begin position="20"/>
        <end position="31"/>
    </location>
</feature>
<dbReference type="PANTHER" id="PTHR28258:SF1">
    <property type="entry name" value="VACUOLAR SEGREGATION PROTEIN 7"/>
    <property type="match status" value="1"/>
</dbReference>
<dbReference type="PANTHER" id="PTHR28258">
    <property type="entry name" value="VACUOLAR SEGREGATION PROTEIN 7"/>
    <property type="match status" value="1"/>
</dbReference>
<name>A0A0B1P4F1_UNCNE</name>
<feature type="compositionally biased region" description="Low complexity" evidence="1">
    <location>
        <begin position="45"/>
        <end position="54"/>
    </location>
</feature>
<feature type="compositionally biased region" description="Polar residues" evidence="1">
    <location>
        <begin position="186"/>
        <end position="204"/>
    </location>
</feature>
<feature type="compositionally biased region" description="Polar residues" evidence="1">
    <location>
        <begin position="285"/>
        <end position="307"/>
    </location>
</feature>
<dbReference type="HOGENOM" id="CLU_010147_0_0_1"/>
<organism evidence="3 4">
    <name type="scientific">Uncinula necator</name>
    <name type="common">Grape powdery mildew</name>
    <dbReference type="NCBI Taxonomy" id="52586"/>
    <lineage>
        <taxon>Eukaryota</taxon>
        <taxon>Fungi</taxon>
        <taxon>Dikarya</taxon>
        <taxon>Ascomycota</taxon>
        <taxon>Pezizomycotina</taxon>
        <taxon>Leotiomycetes</taxon>
        <taxon>Erysiphales</taxon>
        <taxon>Erysiphaceae</taxon>
        <taxon>Erysiphe</taxon>
    </lineage>
</organism>
<keyword evidence="2" id="KW-0472">Membrane</keyword>
<feature type="region of interest" description="Disordered" evidence="1">
    <location>
        <begin position="380"/>
        <end position="412"/>
    </location>
</feature>
<dbReference type="OMA" id="QHRYHSR"/>
<feature type="compositionally biased region" description="Polar residues" evidence="1">
    <location>
        <begin position="241"/>
        <end position="260"/>
    </location>
</feature>
<dbReference type="STRING" id="52586.A0A0B1P4F1"/>
<evidence type="ECO:0000313" key="3">
    <source>
        <dbReference type="EMBL" id="KHJ31554.1"/>
    </source>
</evidence>
<evidence type="ECO:0000313" key="4">
    <source>
        <dbReference type="Proteomes" id="UP000030854"/>
    </source>
</evidence>
<dbReference type="EMBL" id="JNVN01002790">
    <property type="protein sequence ID" value="KHJ31554.1"/>
    <property type="molecule type" value="Genomic_DNA"/>
</dbReference>
<dbReference type="GO" id="GO:0000329">
    <property type="term" value="C:fungal-type vacuole membrane"/>
    <property type="evidence" value="ECO:0007669"/>
    <property type="project" value="TreeGrafter"/>
</dbReference>
<dbReference type="Pfam" id="PF12751">
    <property type="entry name" value="Vac7"/>
    <property type="match status" value="1"/>
</dbReference>
<dbReference type="GO" id="GO:0070772">
    <property type="term" value="C:PAS complex"/>
    <property type="evidence" value="ECO:0007669"/>
    <property type="project" value="TreeGrafter"/>
</dbReference>
<proteinExistence type="predicted"/>
<feature type="region of interest" description="Disordered" evidence="1">
    <location>
        <begin position="425"/>
        <end position="472"/>
    </location>
</feature>
<evidence type="ECO:0000256" key="2">
    <source>
        <dbReference type="SAM" id="Phobius"/>
    </source>
</evidence>
<gene>
    <name evidence="3" type="ORF">EV44_g1870</name>
</gene>
<dbReference type="GO" id="GO:0010513">
    <property type="term" value="P:positive regulation of phosphatidylinositol biosynthetic process"/>
    <property type="evidence" value="ECO:0007669"/>
    <property type="project" value="TreeGrafter"/>
</dbReference>
<keyword evidence="2" id="KW-1133">Transmembrane helix</keyword>
<protein>
    <submittedName>
        <fullName evidence="3">Putative phospholipid metabolism enzyme regulator</fullName>
    </submittedName>
</protein>
<feature type="region of interest" description="Disordered" evidence="1">
    <location>
        <begin position="1"/>
        <end position="98"/>
    </location>
</feature>
<keyword evidence="2" id="KW-0812">Transmembrane</keyword>
<reference evidence="3 4" key="1">
    <citation type="journal article" date="2014" name="BMC Genomics">
        <title>Adaptive genomic structural variation in the grape powdery mildew pathogen, Erysiphe necator.</title>
        <authorList>
            <person name="Jones L."/>
            <person name="Riaz S."/>
            <person name="Morales-Cruz A."/>
            <person name="Amrine K.C."/>
            <person name="McGuire B."/>
            <person name="Gubler W.D."/>
            <person name="Walker M.A."/>
            <person name="Cantu D."/>
        </authorList>
    </citation>
    <scope>NUCLEOTIDE SEQUENCE [LARGE SCALE GENOMIC DNA]</scope>
    <source>
        <strain evidence="4">c</strain>
    </source>
</reference>
<feature type="compositionally biased region" description="Acidic residues" evidence="1">
    <location>
        <begin position="211"/>
        <end position="225"/>
    </location>
</feature>
<comment type="caution">
    <text evidence="3">The sequence shown here is derived from an EMBL/GenBank/DDBJ whole genome shotgun (WGS) entry which is preliminary data.</text>
</comment>
<dbReference type="InterPro" id="IPR024260">
    <property type="entry name" value="Vac7"/>
</dbReference>
<feature type="compositionally biased region" description="Polar residues" evidence="1">
    <location>
        <begin position="317"/>
        <end position="335"/>
    </location>
</feature>
<dbReference type="Proteomes" id="UP000030854">
    <property type="component" value="Unassembled WGS sequence"/>
</dbReference>
<sequence>MEKPSDSILDSTHETAAPDDSSNGKTPSLLLSPTVGRQFPKEDTSATSSVSRDSSPTRRFKTHLKKADSSRSPGLSPAASFYQSKKKSSQEIRSTRSTILQPLIPTTQRALSSSSILTLPTEPISKPSLISTQRVISSTSIPSHNSSTSDFTLKTSLLQKSLAKLETKENNRWPVSQRLRTPPPTSNHNLQSARNSDSESSSQLIKMASLNDDEEKLLVDSDPEDVSSFVGMRTPARGVSGASSTLETVQESSQPSTPTSGLERDSEKKKAPIATSRTDQEYPEESTSPKTLKQISISANESGNESTGKGDVKAGTIPSNLYSAIRSSGTPSKSFKSIGIGRGKPSSEGFSQNMTVETETVSSISQISVGLGGLGIGGSLRVKPSNETIRPRKEKKKVVRKPPSLTSGAASSKADIFEAKVASAVDEATSSDSEETFVYESNPPESNERPRRFQSRTPSTTSMVSQAEQRSGIRNILDGHQIIVMKKSMKFTNSHNNPSPDHVIVDETGKGTVRSSIGAGKGTAIYHHINSRWARHAGNSHPSLFDDESTFSNVASSRFLEANSRRPSRPTSPKTSYKIVVETGKDSSSAVSGYNVDYNPSEQTPLLKSTRVIKSMHPRRQNGSILQLEQQNSRPFSSRCKSYLVLFLMLLIVLSGAVGFIYATTQPLLDVEILALNDLYASDRVLVFDLVVQAKNSNLVAVKIEYTDLVLIAQSRFSKDKEYSIKYRSLHRRQRGFLTKYFGVEYPQLGDYPAANTNLELGYINVLDIPLTFEGFPFRSIPSTATGQISIKNPGNNTIPNGSDLWHEILKHDFDLILRGRLNYTLPFNQKMKSARVEFRTLISPELVELSLPHKAYEL</sequence>